<dbReference type="Proteomes" id="UP001275440">
    <property type="component" value="Unassembled WGS sequence"/>
</dbReference>
<feature type="domain" description="O-acyltransferase WSD1 C-terminal" evidence="2">
    <location>
        <begin position="454"/>
        <end position="548"/>
    </location>
</feature>
<dbReference type="InterPro" id="IPR009721">
    <property type="entry name" value="O-acyltransferase_WSD1_C"/>
</dbReference>
<accession>A0ABU3WX22</accession>
<sequence>MPTGEVMGTPGGGGGSHVGRAGCETSTGARAFSDRRRCDVTTVGIGVGTRNRFVTALTAVAGDTRHPGRAWVQRGDPSVSVQCTLMVIRAGHDALRKSGVGPTSQARPVDAAYVLEADRGHHLDTLFFWVFDSGSGTPPTPAEITEHFRRRAPFYAPMSRRFVRVPGHLDHAYWVADDQPVEQRVVHDQRTGLDWPALIDALEQLAATSLDVRVTAWRIDVFHGVRNVPGTTAPGTVVVFRGNHSLITGPILDPLSEALFGDGIEPVHFPGLGPVVRRVNRVLAAARGIARAPRATVHYLRTMRVALRDAERAQAGAAPGSAPPASLTATTLNRDPGDRRTLLVLRLGRAGQLPKGFTVTALALTAVSVALERYLTGVAGQCPPDLTAFVTIALGAEAEALGINSIDWTDVALHPGIDSIRGRAAAVLASLVERREASSLRHLTDTNAIPSFLLPAELAANRRRLRARTGPRMHTMLTSIRIGNDGPWALAGRPMLFGTLCPPLTPEATVTHGLIGLGDDLTLTVLTSPEIMPDPQRYAALLEAAFEEVATALRPGA</sequence>
<organism evidence="3 4">
    <name type="scientific">Rhodococcus zopfii</name>
    <dbReference type="NCBI Taxonomy" id="43772"/>
    <lineage>
        <taxon>Bacteria</taxon>
        <taxon>Bacillati</taxon>
        <taxon>Actinomycetota</taxon>
        <taxon>Actinomycetes</taxon>
        <taxon>Mycobacteriales</taxon>
        <taxon>Nocardiaceae</taxon>
        <taxon>Rhodococcus</taxon>
    </lineage>
</organism>
<evidence type="ECO:0000313" key="4">
    <source>
        <dbReference type="Proteomes" id="UP001275440"/>
    </source>
</evidence>
<protein>
    <submittedName>
        <fullName evidence="3">DUF1298 domain-containing protein</fullName>
    </submittedName>
</protein>
<evidence type="ECO:0000313" key="3">
    <source>
        <dbReference type="EMBL" id="MDV2478458.1"/>
    </source>
</evidence>
<proteinExistence type="predicted"/>
<feature type="region of interest" description="Disordered" evidence="1">
    <location>
        <begin position="312"/>
        <end position="333"/>
    </location>
</feature>
<dbReference type="Pfam" id="PF06974">
    <property type="entry name" value="WS_DGAT_C"/>
    <property type="match status" value="1"/>
</dbReference>
<reference evidence="3 4" key="1">
    <citation type="submission" date="2019-10" db="EMBL/GenBank/DDBJ databases">
        <title>Draft Genome Assembly of Rhodococcus zopfii DSM44189.</title>
        <authorList>
            <person name="Sutton J.M."/>
            <person name="Akob D.M."/>
            <person name="Bushman T.J."/>
        </authorList>
    </citation>
    <scope>NUCLEOTIDE SEQUENCE [LARGE SCALE GENOMIC DNA]</scope>
    <source>
        <strain evidence="3 4">DSM 44189</strain>
    </source>
</reference>
<evidence type="ECO:0000259" key="2">
    <source>
        <dbReference type="Pfam" id="PF06974"/>
    </source>
</evidence>
<feature type="region of interest" description="Disordered" evidence="1">
    <location>
        <begin position="1"/>
        <end position="22"/>
    </location>
</feature>
<gene>
    <name evidence="3" type="ORF">F8M49_29115</name>
</gene>
<comment type="caution">
    <text evidence="3">The sequence shown here is derived from an EMBL/GenBank/DDBJ whole genome shotgun (WGS) entry which is preliminary data.</text>
</comment>
<evidence type="ECO:0000256" key="1">
    <source>
        <dbReference type="SAM" id="MobiDB-lite"/>
    </source>
</evidence>
<name>A0ABU3WX22_9NOCA</name>
<keyword evidence="4" id="KW-1185">Reference proteome</keyword>
<feature type="compositionally biased region" description="Low complexity" evidence="1">
    <location>
        <begin position="315"/>
        <end position="332"/>
    </location>
</feature>
<dbReference type="EMBL" id="WBMO01000005">
    <property type="protein sequence ID" value="MDV2478458.1"/>
    <property type="molecule type" value="Genomic_DNA"/>
</dbReference>